<dbReference type="InterPro" id="IPR036097">
    <property type="entry name" value="HisK_dim/P_sf"/>
</dbReference>
<dbReference type="GO" id="GO:0005886">
    <property type="term" value="C:plasma membrane"/>
    <property type="evidence" value="ECO:0007669"/>
    <property type="project" value="TreeGrafter"/>
</dbReference>
<dbReference type="PRINTS" id="PR00344">
    <property type="entry name" value="BCTRLSENSOR"/>
</dbReference>
<accession>A0A1G2G363</accession>
<dbReference type="SUPFAM" id="SSF47384">
    <property type="entry name" value="Homodimeric domain of signal transducing histidine kinase"/>
    <property type="match status" value="1"/>
</dbReference>
<evidence type="ECO:0000256" key="2">
    <source>
        <dbReference type="ARBA" id="ARBA00012438"/>
    </source>
</evidence>
<dbReference type="GO" id="GO:0009927">
    <property type="term" value="F:histidine phosphotransfer kinase activity"/>
    <property type="evidence" value="ECO:0007669"/>
    <property type="project" value="TreeGrafter"/>
</dbReference>
<feature type="transmembrane region" description="Helical" evidence="7">
    <location>
        <begin position="100"/>
        <end position="124"/>
    </location>
</feature>
<evidence type="ECO:0000313" key="9">
    <source>
        <dbReference type="EMBL" id="OGZ44725.1"/>
    </source>
</evidence>
<evidence type="ECO:0000256" key="6">
    <source>
        <dbReference type="SAM" id="Coils"/>
    </source>
</evidence>
<dbReference type="SMART" id="SM00387">
    <property type="entry name" value="HATPase_c"/>
    <property type="match status" value="1"/>
</dbReference>
<dbReference type="InterPro" id="IPR031621">
    <property type="entry name" value="HisKA_7TM"/>
</dbReference>
<feature type="transmembrane region" description="Helical" evidence="7">
    <location>
        <begin position="40"/>
        <end position="60"/>
    </location>
</feature>
<dbReference type="STRING" id="1802115.A2756_04690"/>
<dbReference type="InterPro" id="IPR003594">
    <property type="entry name" value="HATPase_dom"/>
</dbReference>
<keyword evidence="7" id="KW-0812">Transmembrane</keyword>
<feature type="transmembrane region" description="Helical" evidence="7">
    <location>
        <begin position="177"/>
        <end position="201"/>
    </location>
</feature>
<dbReference type="PROSITE" id="PS50109">
    <property type="entry name" value="HIS_KIN"/>
    <property type="match status" value="1"/>
</dbReference>
<reference evidence="9 10" key="1">
    <citation type="journal article" date="2016" name="Nat. Commun.">
        <title>Thousands of microbial genomes shed light on interconnected biogeochemical processes in an aquifer system.</title>
        <authorList>
            <person name="Anantharaman K."/>
            <person name="Brown C.T."/>
            <person name="Hug L.A."/>
            <person name="Sharon I."/>
            <person name="Castelle C.J."/>
            <person name="Probst A.J."/>
            <person name="Thomas B.C."/>
            <person name="Singh A."/>
            <person name="Wilkins M.J."/>
            <person name="Karaoz U."/>
            <person name="Brodie E.L."/>
            <person name="Williams K.H."/>
            <person name="Hubbard S.S."/>
            <person name="Banfield J.F."/>
        </authorList>
    </citation>
    <scope>NUCLEOTIDE SEQUENCE [LARGE SCALE GENOMIC DNA]</scope>
</reference>
<dbReference type="PANTHER" id="PTHR43047">
    <property type="entry name" value="TWO-COMPONENT HISTIDINE PROTEIN KINASE"/>
    <property type="match status" value="1"/>
</dbReference>
<evidence type="ECO:0000256" key="3">
    <source>
        <dbReference type="ARBA" id="ARBA00022553"/>
    </source>
</evidence>
<feature type="coiled-coil region" evidence="6">
    <location>
        <begin position="285"/>
        <end position="312"/>
    </location>
</feature>
<dbReference type="EC" id="2.7.13.3" evidence="2"/>
<keyword evidence="6" id="KW-0175">Coiled coil</keyword>
<dbReference type="Pfam" id="PF00512">
    <property type="entry name" value="HisKA"/>
    <property type="match status" value="1"/>
</dbReference>
<gene>
    <name evidence="9" type="ORF">A2756_04690</name>
</gene>
<evidence type="ECO:0000256" key="5">
    <source>
        <dbReference type="ARBA" id="ARBA00022777"/>
    </source>
</evidence>
<dbReference type="Pfam" id="PF02518">
    <property type="entry name" value="HATPase_c"/>
    <property type="match status" value="1"/>
</dbReference>
<dbReference type="GO" id="GO:0000155">
    <property type="term" value="F:phosphorelay sensor kinase activity"/>
    <property type="evidence" value="ECO:0007669"/>
    <property type="project" value="InterPro"/>
</dbReference>
<feature type="domain" description="Histidine kinase" evidence="8">
    <location>
        <begin position="319"/>
        <end position="538"/>
    </location>
</feature>
<comment type="caution">
    <text evidence="9">The sequence shown here is derived from an EMBL/GenBank/DDBJ whole genome shotgun (WGS) entry which is preliminary data.</text>
</comment>
<keyword evidence="4" id="KW-0808">Transferase</keyword>
<protein>
    <recommendedName>
        <fullName evidence="2">histidine kinase</fullName>
        <ecNumber evidence="2">2.7.13.3</ecNumber>
    </recommendedName>
</protein>
<dbReference type="Gene3D" id="1.10.287.130">
    <property type="match status" value="1"/>
</dbReference>
<keyword evidence="7" id="KW-0472">Membrane</keyword>
<evidence type="ECO:0000256" key="4">
    <source>
        <dbReference type="ARBA" id="ARBA00022679"/>
    </source>
</evidence>
<evidence type="ECO:0000313" key="10">
    <source>
        <dbReference type="Proteomes" id="UP000177785"/>
    </source>
</evidence>
<organism evidence="9 10">
    <name type="scientific">Candidatus Ryanbacteria bacterium RIFCSPHIGHO2_01_FULL_48_27</name>
    <dbReference type="NCBI Taxonomy" id="1802115"/>
    <lineage>
        <taxon>Bacteria</taxon>
        <taxon>Candidatus Ryaniibacteriota</taxon>
    </lineage>
</organism>
<dbReference type="InterPro" id="IPR005467">
    <property type="entry name" value="His_kinase_dom"/>
</dbReference>
<dbReference type="InterPro" id="IPR036890">
    <property type="entry name" value="HATPase_C_sf"/>
</dbReference>
<dbReference type="PANTHER" id="PTHR43047:SF72">
    <property type="entry name" value="OSMOSENSING HISTIDINE PROTEIN KINASE SLN1"/>
    <property type="match status" value="1"/>
</dbReference>
<dbReference type="Proteomes" id="UP000177785">
    <property type="component" value="Unassembled WGS sequence"/>
</dbReference>
<name>A0A1G2G363_9BACT</name>
<keyword evidence="7" id="KW-1133">Transmembrane helix</keyword>
<dbReference type="SUPFAM" id="SSF55874">
    <property type="entry name" value="ATPase domain of HSP90 chaperone/DNA topoisomerase II/histidine kinase"/>
    <property type="match status" value="1"/>
</dbReference>
<evidence type="ECO:0000256" key="1">
    <source>
        <dbReference type="ARBA" id="ARBA00000085"/>
    </source>
</evidence>
<feature type="transmembrane region" description="Helical" evidence="7">
    <location>
        <begin position="12"/>
        <end position="28"/>
    </location>
</feature>
<feature type="transmembrane region" description="Helical" evidence="7">
    <location>
        <begin position="144"/>
        <end position="165"/>
    </location>
</feature>
<dbReference type="AlphaFoldDB" id="A0A1G2G363"/>
<dbReference type="InterPro" id="IPR003661">
    <property type="entry name" value="HisK_dim/P_dom"/>
</dbReference>
<dbReference type="SMART" id="SM00388">
    <property type="entry name" value="HisKA"/>
    <property type="match status" value="1"/>
</dbReference>
<sequence length="538" mass="60741">MPEIVIDIKNTLIILTAVVHLVLGLLVLRQDRREKPNVLFSLLELSLLSWAISMVFYRSAETVEASLWWVCVLYASAIFIPWVFIYFVDAFSGKKLFTKFWQHIIVAGFPFFLLKSIVLDKTFIQNVLFTTREKIIIFNNSLHLLYALYISGYFLFAYIILFYAYKASSGIKKIQLKYILVGTLVSTIIGAGTNLILPLFGIFALNWVGQVAISILAIAITYAIFKHSLLNTKLIAIELFTALIIFVLLVDIFFANTPRELFSKMGILIAVAFFGKLIVNSALKEIESREQIEKLAKDLQTANDELARVSQAKSDFLSIASHQLKTPLSIIKGYLSLITEGSFGRLTKKMKDPLQRIYISNERLISLVEDLLNLSRIEDGRMKYDMAKANLVEVVTSVYEEFKDQAKQRNIKFIWKPTKTPVFSNIDKVKIRNVVFNLVDNAIKYTEQGSIAITLKTENGKVLVEVTDTGIGIARDHLDRLFAKFTRLSDGNRNFAISGFGLGLYITKLIVKDHNGRIWADSPGLGKGSTFSLELPLG</sequence>
<dbReference type="Gene3D" id="3.30.565.10">
    <property type="entry name" value="Histidine kinase-like ATPase, C-terminal domain"/>
    <property type="match status" value="1"/>
</dbReference>
<dbReference type="InterPro" id="IPR004358">
    <property type="entry name" value="Sig_transdc_His_kin-like_C"/>
</dbReference>
<feature type="transmembrane region" description="Helical" evidence="7">
    <location>
        <begin position="234"/>
        <end position="255"/>
    </location>
</feature>
<dbReference type="Pfam" id="PF16927">
    <property type="entry name" value="HisKA_7TM"/>
    <property type="match status" value="1"/>
</dbReference>
<keyword evidence="5" id="KW-0418">Kinase</keyword>
<dbReference type="EMBL" id="MHNL01000015">
    <property type="protein sequence ID" value="OGZ44725.1"/>
    <property type="molecule type" value="Genomic_DNA"/>
</dbReference>
<dbReference type="FunFam" id="3.30.565.10:FF:000006">
    <property type="entry name" value="Sensor histidine kinase WalK"/>
    <property type="match status" value="1"/>
</dbReference>
<feature type="transmembrane region" description="Helical" evidence="7">
    <location>
        <begin position="207"/>
        <end position="225"/>
    </location>
</feature>
<evidence type="ECO:0000256" key="7">
    <source>
        <dbReference type="SAM" id="Phobius"/>
    </source>
</evidence>
<evidence type="ECO:0000259" key="8">
    <source>
        <dbReference type="PROSITE" id="PS50109"/>
    </source>
</evidence>
<proteinExistence type="predicted"/>
<keyword evidence="3" id="KW-0597">Phosphoprotein</keyword>
<comment type="catalytic activity">
    <reaction evidence="1">
        <text>ATP + protein L-histidine = ADP + protein N-phospho-L-histidine.</text>
        <dbReference type="EC" id="2.7.13.3"/>
    </reaction>
</comment>
<dbReference type="CDD" id="cd00082">
    <property type="entry name" value="HisKA"/>
    <property type="match status" value="1"/>
</dbReference>
<feature type="transmembrane region" description="Helical" evidence="7">
    <location>
        <begin position="66"/>
        <end position="88"/>
    </location>
</feature>